<reference evidence="1 2" key="1">
    <citation type="submission" date="2023-03" db="EMBL/GenBank/DDBJ databases">
        <title>High recombination rates correlate with genetic variation in Cardiocondyla obscurior ants.</title>
        <authorList>
            <person name="Errbii M."/>
        </authorList>
    </citation>
    <scope>NUCLEOTIDE SEQUENCE [LARGE SCALE GENOMIC DNA]</scope>
    <source>
        <strain evidence="1">Alpha-2009</strain>
        <tissue evidence="1">Whole body</tissue>
    </source>
</reference>
<gene>
    <name evidence="1" type="ORF">PUN28_019515</name>
</gene>
<sequence length="211" mass="23663">MFLATILNRYSTSCCNFCMQKFSTSLSTSPTFVQTFLYIFNSFNKNVFIKDFLVIPCPYYFWFWKTSKMNFNVPFFANCVGTPPITQESVITSPNPITTLLSASRIVGGSDADSLEIFRYGVFGDAVPGPASEDTSSSLNASIKHKTDQLGVELIVRASENSVRERQRAIDHRTLSSVSLFFMRFSPFLQGLKFPSFTSVRCRASGGRTCF</sequence>
<dbReference type="Proteomes" id="UP001430953">
    <property type="component" value="Unassembled WGS sequence"/>
</dbReference>
<evidence type="ECO:0000313" key="2">
    <source>
        <dbReference type="Proteomes" id="UP001430953"/>
    </source>
</evidence>
<dbReference type="EMBL" id="JADYXP020000026">
    <property type="protein sequence ID" value="KAL0100105.1"/>
    <property type="molecule type" value="Genomic_DNA"/>
</dbReference>
<accession>A0AAW2EAT7</accession>
<proteinExistence type="predicted"/>
<protein>
    <submittedName>
        <fullName evidence="1">Uncharacterized protein</fullName>
    </submittedName>
</protein>
<organism evidence="1 2">
    <name type="scientific">Cardiocondyla obscurior</name>
    <dbReference type="NCBI Taxonomy" id="286306"/>
    <lineage>
        <taxon>Eukaryota</taxon>
        <taxon>Metazoa</taxon>
        <taxon>Ecdysozoa</taxon>
        <taxon>Arthropoda</taxon>
        <taxon>Hexapoda</taxon>
        <taxon>Insecta</taxon>
        <taxon>Pterygota</taxon>
        <taxon>Neoptera</taxon>
        <taxon>Endopterygota</taxon>
        <taxon>Hymenoptera</taxon>
        <taxon>Apocrita</taxon>
        <taxon>Aculeata</taxon>
        <taxon>Formicoidea</taxon>
        <taxon>Formicidae</taxon>
        <taxon>Myrmicinae</taxon>
        <taxon>Cardiocondyla</taxon>
    </lineage>
</organism>
<comment type="caution">
    <text evidence="1">The sequence shown here is derived from an EMBL/GenBank/DDBJ whole genome shotgun (WGS) entry which is preliminary data.</text>
</comment>
<dbReference type="AlphaFoldDB" id="A0AAW2EAT7"/>
<evidence type="ECO:0000313" key="1">
    <source>
        <dbReference type="EMBL" id="KAL0100105.1"/>
    </source>
</evidence>
<name>A0AAW2EAT7_9HYME</name>
<keyword evidence="2" id="KW-1185">Reference proteome</keyword>